<feature type="compositionally biased region" description="Basic and acidic residues" evidence="4">
    <location>
        <begin position="20"/>
        <end position="50"/>
    </location>
</feature>
<feature type="region of interest" description="Disordered" evidence="4">
    <location>
        <begin position="282"/>
        <end position="335"/>
    </location>
</feature>
<gene>
    <name evidence="5" type="ORF">NLI96_g3732</name>
</gene>
<comment type="subcellular location">
    <subcellularLocation>
        <location evidence="1">Secreted</location>
    </subcellularLocation>
</comment>
<evidence type="ECO:0000256" key="2">
    <source>
        <dbReference type="ARBA" id="ARBA00010421"/>
    </source>
</evidence>
<feature type="region of interest" description="Disordered" evidence="4">
    <location>
        <begin position="704"/>
        <end position="808"/>
    </location>
</feature>
<feature type="compositionally biased region" description="Low complexity" evidence="4">
    <location>
        <begin position="445"/>
        <end position="458"/>
    </location>
</feature>
<feature type="compositionally biased region" description="Basic and acidic residues" evidence="4">
    <location>
        <begin position="425"/>
        <end position="442"/>
    </location>
</feature>
<feature type="compositionally biased region" description="Polar residues" evidence="4">
    <location>
        <begin position="671"/>
        <end position="683"/>
    </location>
</feature>
<reference evidence="5" key="1">
    <citation type="submission" date="2022-07" db="EMBL/GenBank/DDBJ databases">
        <title>Genome Sequence of Physisporinus lineatus.</title>
        <authorList>
            <person name="Buettner E."/>
        </authorList>
    </citation>
    <scope>NUCLEOTIDE SEQUENCE</scope>
    <source>
        <strain evidence="5">VT162</strain>
    </source>
</reference>
<comment type="similarity">
    <text evidence="2">Belongs to the cerato-platanin family.</text>
</comment>
<feature type="region of interest" description="Disordered" evidence="4">
    <location>
        <begin position="425"/>
        <end position="483"/>
    </location>
</feature>
<organism evidence="5 6">
    <name type="scientific">Meripilus lineatus</name>
    <dbReference type="NCBI Taxonomy" id="2056292"/>
    <lineage>
        <taxon>Eukaryota</taxon>
        <taxon>Fungi</taxon>
        <taxon>Dikarya</taxon>
        <taxon>Basidiomycota</taxon>
        <taxon>Agaricomycotina</taxon>
        <taxon>Agaricomycetes</taxon>
        <taxon>Polyporales</taxon>
        <taxon>Meripilaceae</taxon>
        <taxon>Meripilus</taxon>
    </lineage>
</organism>
<dbReference type="InterPro" id="IPR010829">
    <property type="entry name" value="Cerato-platanin"/>
</dbReference>
<accession>A0AAD5YKS5</accession>
<feature type="compositionally biased region" description="Low complexity" evidence="4">
    <location>
        <begin position="781"/>
        <end position="800"/>
    </location>
</feature>
<evidence type="ECO:0000313" key="6">
    <source>
        <dbReference type="Proteomes" id="UP001212997"/>
    </source>
</evidence>
<dbReference type="CDD" id="cd22778">
    <property type="entry name" value="DPBB_CEPL-like"/>
    <property type="match status" value="1"/>
</dbReference>
<evidence type="ECO:0008006" key="7">
    <source>
        <dbReference type="Google" id="ProtNLM"/>
    </source>
</evidence>
<feature type="compositionally biased region" description="Basic and acidic residues" evidence="4">
    <location>
        <begin position="1017"/>
        <end position="1028"/>
    </location>
</feature>
<dbReference type="InterPro" id="IPR036908">
    <property type="entry name" value="RlpA-like_sf"/>
</dbReference>
<feature type="region of interest" description="Disordered" evidence="4">
    <location>
        <begin position="541"/>
        <end position="560"/>
    </location>
</feature>
<feature type="region of interest" description="Disordered" evidence="4">
    <location>
        <begin position="115"/>
        <end position="200"/>
    </location>
</feature>
<sequence length="1368" mass="144422">MATEEEHTKVANVVDAIEPTNKDKDVTETHESNGHDSISHEESSTKHEDVPNATADLSEPKAETTSNGVPPEPVKEPPTELKHEDTVEPKESTPEDVIEPVAAPAIDESQVALAVPQEEVSTTQNDDEVASPAVVTSAEDVAPPPETTTASVDEAEVPTTKEEPHEAVIPVNESTEPPVPATTSDTTDIEASPSQTPVVDTEPELAAPAPEVVHEAVPSAPVDPVITEEQIIPAAEPEVAPTVPANEEPALAPTENHDLIVLASSADETCYPLDGDVHQEVEQASVEVPDEKPAPQEPAEEVPETAPEEVKELEPEVEVETKHEDVPEPDAKPAEEVIPSVAEVIPVVEAAPVVIPEDVPEVPAEPESKEEVSPEVVDDKVEVKSETIEPPNGHVESVIEEKVPIPSDEVNADVTHVDVLKETAVDVKEPASDEPRELKEETVVVEEAPAPAEVTLVPSPEETPVSQEPVQSDAPEEIEESKPVLLAESTEICRTLPSPEGEQVAEVTVCSSGPDPEEPVVALEPSTEPAVPVDEVVIEESGPAPPTVESLSEEATTSEAVDIVPVVSNADSAAAEEASRTSTEVLPPEIVVDEDRDPSESESKTSDHHLIVCSSFSPSPTLSKMSLQTASVLSATPALAAVDNAGENEKIETQNAQDQGAPEVERPKSPWTPSYSVTTQGPGVTNGEVPDEVEVVQETADVPVLAEPAKVEEGVTGNGTALVPPESSGDSLSASAEDISKSSWPKSYSVSSQGASPIHAPQKTEDDDVKPIETQLEKEAPQPAEAAVSPEPVEAQEAPAPAVPEPAAPKEQELVVEIPTGTQAQEIAEPQARAAYKQTPTRQFFANWVALADPNHDDTGSLHSVHSEATGPETVFIPKLQVEGKAALAPAAPVQAPERPWTPSYAVTRQGVDDTDATVPAAEEEEADLEVRPFTPQEPKWTPSYSVSQQGAHTPTTNAKELVAEEPAQEIADEAPERPWTPSYSVTKQGSTPATPKKDGEWTPSYSVTRQGTLTPKKGENGTAEADRQAFPTSETAANGPKASEKSGLSRLEPLHEDKRVETRVPAQVDTVTPSNGRARLESTSSAKFFPGGWFSSSPKSPEEPSFENANGEFSKANGNGLASPNIEVPVNTPVDGLDHEKKSKWGHGAGGKYDSGFGRLKMVGNTDRGADAPLVAERDHGTASGVRGAHARCSEQTKTLGSTACSVEYKRPYLLINFSFSTMQFKAVIFAALAALPAVLGASTSGTTTATYSTYYDVPDNSLNGVACSNGDNGLITKGYTTLSSLPSYPYVAGVNGVTWNSPLCGSCWAVGYKDTTIYVTAIDTSGTGFILSKQAMQKLTNGEGIIAGKVDVTYSPVDLSYCSSPQ</sequence>
<feature type="compositionally biased region" description="Basic and acidic residues" evidence="4">
    <location>
        <begin position="769"/>
        <end position="780"/>
    </location>
</feature>
<evidence type="ECO:0000256" key="1">
    <source>
        <dbReference type="ARBA" id="ARBA00004613"/>
    </source>
</evidence>
<feature type="compositionally biased region" description="Acidic residues" evidence="4">
    <location>
        <begin position="298"/>
        <end position="307"/>
    </location>
</feature>
<evidence type="ECO:0000313" key="5">
    <source>
        <dbReference type="EMBL" id="KAJ3487149.1"/>
    </source>
</evidence>
<feature type="compositionally biased region" description="Low complexity" evidence="4">
    <location>
        <begin position="741"/>
        <end position="752"/>
    </location>
</feature>
<proteinExistence type="inferred from homology"/>
<feature type="compositionally biased region" description="Polar residues" evidence="4">
    <location>
        <begin position="943"/>
        <end position="959"/>
    </location>
</feature>
<name>A0AAD5YKS5_9APHY</name>
<feature type="region of interest" description="Disordered" evidence="4">
    <location>
        <begin position="571"/>
        <end position="612"/>
    </location>
</feature>
<feature type="compositionally biased region" description="Low complexity" evidence="4">
    <location>
        <begin position="571"/>
        <end position="584"/>
    </location>
</feature>
<feature type="region of interest" description="Disordered" evidence="4">
    <location>
        <begin position="509"/>
        <end position="529"/>
    </location>
</feature>
<protein>
    <recommendedName>
        <fullName evidence="7">Cerato-platanin</fullName>
    </recommendedName>
</protein>
<feature type="region of interest" description="Disordered" evidence="4">
    <location>
        <begin position="1"/>
        <end position="96"/>
    </location>
</feature>
<keyword evidence="3" id="KW-0964">Secreted</keyword>
<feature type="region of interest" description="Disordered" evidence="4">
    <location>
        <begin position="644"/>
        <end position="689"/>
    </location>
</feature>
<dbReference type="Pfam" id="PF07249">
    <property type="entry name" value="Cerato-platanin"/>
    <property type="match status" value="1"/>
</dbReference>
<feature type="compositionally biased region" description="Basic and acidic residues" evidence="4">
    <location>
        <begin position="1053"/>
        <end position="1063"/>
    </location>
</feature>
<feature type="compositionally biased region" description="Polar residues" evidence="4">
    <location>
        <begin position="982"/>
        <end position="994"/>
    </location>
</feature>
<feature type="region of interest" description="Disordered" evidence="4">
    <location>
        <begin position="1093"/>
        <end position="1127"/>
    </location>
</feature>
<feature type="compositionally biased region" description="Polar residues" evidence="4">
    <location>
        <begin position="1004"/>
        <end position="1014"/>
    </location>
</feature>
<feature type="region of interest" description="Disordered" evidence="4">
    <location>
        <begin position="358"/>
        <end position="397"/>
    </location>
</feature>
<feature type="compositionally biased region" description="Low complexity" evidence="4">
    <location>
        <begin position="547"/>
        <end position="560"/>
    </location>
</feature>
<feature type="region of interest" description="Disordered" evidence="4">
    <location>
        <begin position="889"/>
        <end position="1065"/>
    </location>
</feature>
<dbReference type="EMBL" id="JANAWD010000100">
    <property type="protein sequence ID" value="KAJ3487149.1"/>
    <property type="molecule type" value="Genomic_DNA"/>
</dbReference>
<evidence type="ECO:0000256" key="3">
    <source>
        <dbReference type="ARBA" id="ARBA00022525"/>
    </source>
</evidence>
<feature type="compositionally biased region" description="Basic and acidic residues" evidence="4">
    <location>
        <begin position="366"/>
        <end position="387"/>
    </location>
</feature>
<feature type="compositionally biased region" description="Basic and acidic residues" evidence="4">
    <location>
        <begin position="308"/>
        <end position="335"/>
    </location>
</feature>
<feature type="compositionally biased region" description="Basic and acidic residues" evidence="4">
    <location>
        <begin position="598"/>
        <end position="610"/>
    </location>
</feature>
<keyword evidence="6" id="KW-1185">Reference proteome</keyword>
<dbReference type="Gene3D" id="2.40.40.10">
    <property type="entry name" value="RlpA-like domain"/>
    <property type="match status" value="1"/>
</dbReference>
<feature type="compositionally biased region" description="Basic and acidic residues" evidence="4">
    <location>
        <begin position="73"/>
        <end position="93"/>
    </location>
</feature>
<dbReference type="Proteomes" id="UP001212997">
    <property type="component" value="Unassembled WGS sequence"/>
</dbReference>
<evidence type="ECO:0000256" key="4">
    <source>
        <dbReference type="SAM" id="MobiDB-lite"/>
    </source>
</evidence>
<dbReference type="GO" id="GO:0005576">
    <property type="term" value="C:extracellular region"/>
    <property type="evidence" value="ECO:0007669"/>
    <property type="project" value="UniProtKB-SubCell"/>
</dbReference>
<comment type="caution">
    <text evidence="5">The sequence shown here is derived from an EMBL/GenBank/DDBJ whole genome shotgun (WGS) entry which is preliminary data.</text>
</comment>
<dbReference type="SUPFAM" id="SSF50685">
    <property type="entry name" value="Barwin-like endoglucanases"/>
    <property type="match status" value="1"/>
</dbReference>